<evidence type="ECO:0000313" key="9">
    <source>
        <dbReference type="Proteomes" id="UP001642520"/>
    </source>
</evidence>
<comment type="function">
    <text evidence="7">As a component of the minor spliceosome, involved in the splicing of U12-type introns in pre-mRNAs.</text>
</comment>
<name>A0ABP1NCW2_XYLVO</name>
<keyword evidence="9" id="KW-1185">Reference proteome</keyword>
<accession>A0ABP1NCW2</accession>
<evidence type="ECO:0000256" key="3">
    <source>
        <dbReference type="ARBA" id="ARBA00022664"/>
    </source>
</evidence>
<dbReference type="EMBL" id="CAXAJV020001289">
    <property type="protein sequence ID" value="CAL7938839.1"/>
    <property type="molecule type" value="Genomic_DNA"/>
</dbReference>
<comment type="similarity">
    <text evidence="1">Belongs to the RBM48 family.</text>
</comment>
<protein>
    <recommendedName>
        <fullName evidence="2">RNA-binding protein 48</fullName>
    </recommendedName>
</protein>
<dbReference type="Gene3D" id="3.30.70.330">
    <property type="match status" value="1"/>
</dbReference>
<dbReference type="InterPro" id="IPR035979">
    <property type="entry name" value="RBD_domain_sf"/>
</dbReference>
<reference evidence="8 9" key="1">
    <citation type="submission" date="2024-08" db="EMBL/GenBank/DDBJ databases">
        <authorList>
            <person name="Will J Nash"/>
            <person name="Angela Man"/>
            <person name="Seanna McTaggart"/>
            <person name="Kendall Baker"/>
            <person name="Tom Barker"/>
            <person name="Leah Catchpole"/>
            <person name="Alex Durrant"/>
            <person name="Karim Gharbi"/>
            <person name="Naomi Irish"/>
            <person name="Gemy Kaithakottil"/>
            <person name="Debby Ku"/>
            <person name="Aaliyah Providence"/>
            <person name="Felix Shaw"/>
            <person name="David Swarbreck"/>
            <person name="Chris Watkins"/>
            <person name="Ann M. McCartney"/>
            <person name="Giulio Formenti"/>
            <person name="Alice Mouton"/>
            <person name="Noel Vella"/>
            <person name="Bjorn M von Reumont"/>
            <person name="Adriana Vella"/>
            <person name="Wilfried Haerty"/>
        </authorList>
    </citation>
    <scope>NUCLEOTIDE SEQUENCE [LARGE SCALE GENOMIC DNA]</scope>
</reference>
<dbReference type="PANTHER" id="PTHR20957">
    <property type="entry name" value="RNA-BINDING PROTEIN 48"/>
    <property type="match status" value="1"/>
</dbReference>
<evidence type="ECO:0000313" key="8">
    <source>
        <dbReference type="EMBL" id="CAL7938839.1"/>
    </source>
</evidence>
<evidence type="ECO:0000256" key="7">
    <source>
        <dbReference type="ARBA" id="ARBA00035004"/>
    </source>
</evidence>
<dbReference type="InterPro" id="IPR039599">
    <property type="entry name" value="RBM48"/>
</dbReference>
<keyword evidence="5" id="KW-0694">RNA-binding</keyword>
<proteinExistence type="inferred from homology"/>
<evidence type="ECO:0000256" key="1">
    <source>
        <dbReference type="ARBA" id="ARBA00006938"/>
    </source>
</evidence>
<evidence type="ECO:0000256" key="6">
    <source>
        <dbReference type="ARBA" id="ARBA00023187"/>
    </source>
</evidence>
<evidence type="ECO:0000256" key="4">
    <source>
        <dbReference type="ARBA" id="ARBA00022728"/>
    </source>
</evidence>
<gene>
    <name evidence="8" type="ORF">XYLVIOL_LOCUS3523</name>
</gene>
<evidence type="ECO:0000256" key="2">
    <source>
        <dbReference type="ARBA" id="ARBA00015189"/>
    </source>
</evidence>
<evidence type="ECO:0000256" key="5">
    <source>
        <dbReference type="ARBA" id="ARBA00022884"/>
    </source>
</evidence>
<dbReference type="PANTHER" id="PTHR20957:SF0">
    <property type="entry name" value="RNA-BINDING PROTEIN 48"/>
    <property type="match status" value="1"/>
</dbReference>
<dbReference type="SUPFAM" id="SSF54928">
    <property type="entry name" value="RNA-binding domain, RBD"/>
    <property type="match status" value="1"/>
</dbReference>
<keyword evidence="6" id="KW-0508">mRNA splicing</keyword>
<dbReference type="InterPro" id="IPR012677">
    <property type="entry name" value="Nucleotide-bd_a/b_plait_sf"/>
</dbReference>
<dbReference type="CDD" id="cd12442">
    <property type="entry name" value="RRM_RBM48"/>
    <property type="match status" value="1"/>
</dbReference>
<keyword evidence="3" id="KW-0507">mRNA processing</keyword>
<dbReference type="Proteomes" id="UP001642520">
    <property type="component" value="Unassembled WGS sequence"/>
</dbReference>
<sequence>MDNKCSITKLPHHVQQKLCHTRPLYRQGKRLTSVKVYTINDESKHLMICGVPKLQLGEEVRKLVEPYGNIKKIHVVPDYPTEEFTEVYYVQYERIQSASPICISYCTPCRIAKRFVDGKNFYGGSLHVFYAPELETVSETRAKLLQRRRDVTIRIKRNQQDMKNSNTDKFIPKEQYHRKKKMPALPLTEERLSHQYPGETLSSIYDGIPQNLDRRPVSEPSLPSTSYDYQETVASNFLQAPYQPTEAIIRINESTETTQKSEKVGEKRKNYKGQPVDNNVKVRVVRPQLVDTSTIVKWDTSHKNVFSNPKKVQSNITIKLIPKDDNEKKKIIIKDPSVSQLVQPSENLQLSIKEAKSQIRTAIQMNSKENP</sequence>
<dbReference type="InterPro" id="IPR034264">
    <property type="entry name" value="RBM48_RRM"/>
</dbReference>
<organism evidence="8 9">
    <name type="scientific">Xylocopa violacea</name>
    <name type="common">Violet carpenter bee</name>
    <name type="synonym">Apis violacea</name>
    <dbReference type="NCBI Taxonomy" id="135666"/>
    <lineage>
        <taxon>Eukaryota</taxon>
        <taxon>Metazoa</taxon>
        <taxon>Ecdysozoa</taxon>
        <taxon>Arthropoda</taxon>
        <taxon>Hexapoda</taxon>
        <taxon>Insecta</taxon>
        <taxon>Pterygota</taxon>
        <taxon>Neoptera</taxon>
        <taxon>Endopterygota</taxon>
        <taxon>Hymenoptera</taxon>
        <taxon>Apocrita</taxon>
        <taxon>Aculeata</taxon>
        <taxon>Apoidea</taxon>
        <taxon>Anthophila</taxon>
        <taxon>Apidae</taxon>
        <taxon>Xylocopa</taxon>
        <taxon>Xylocopa</taxon>
    </lineage>
</organism>
<keyword evidence="4" id="KW-0747">Spliceosome</keyword>
<comment type="caution">
    <text evidence="8">The sequence shown here is derived from an EMBL/GenBank/DDBJ whole genome shotgun (WGS) entry which is preliminary data.</text>
</comment>